<accession>A0A432Z2R5</accession>
<dbReference type="InterPro" id="IPR000182">
    <property type="entry name" value="GNAT_dom"/>
</dbReference>
<dbReference type="STRING" id="1122124.GCA_000423165_01853"/>
<dbReference type="InterPro" id="IPR041496">
    <property type="entry name" value="YitH/HolE_GNAT"/>
</dbReference>
<dbReference type="Proteomes" id="UP000287022">
    <property type="component" value="Unassembled WGS sequence"/>
</dbReference>
<dbReference type="Gene3D" id="3.40.630.30">
    <property type="match status" value="1"/>
</dbReference>
<sequence length="291" mass="32360">MTDKAFRIKTMTRSELDLAIAWAAQEGWSPGFHDADSYYKADPNGFLMGYLGDEPIACISVIKYDDSFGFLGFYIVKPTYRGQGYGMQMWQAGLRYLDACNIGLDGVVEQQENYKKSGFELAYGNIRFAGNTSDFAHANKALTSAETIDLVPLAEIPFPTLDAYDRAFFPAIRSEFTQQWITQKDSHALGVLHDGVLSGYGVIRPTQDGYKIAPLFAETPELAERLFLHLIALVKDDAAIFIDVPNVNKAGMELVKRFDMTPCFETARMYTGNAPELPLSKTFGVTSFEIG</sequence>
<evidence type="ECO:0000259" key="1">
    <source>
        <dbReference type="PROSITE" id="PS51186"/>
    </source>
</evidence>
<comment type="caution">
    <text evidence="2">The sequence shown here is derived from an EMBL/GenBank/DDBJ whole genome shotgun (WGS) entry which is preliminary data.</text>
</comment>
<dbReference type="Pfam" id="PF00583">
    <property type="entry name" value="Acetyltransf_1"/>
    <property type="match status" value="1"/>
</dbReference>
<evidence type="ECO:0000313" key="2">
    <source>
        <dbReference type="EMBL" id="RUO72188.1"/>
    </source>
</evidence>
<dbReference type="EMBL" id="PIQE01000003">
    <property type="protein sequence ID" value="RUO72188.1"/>
    <property type="molecule type" value="Genomic_DNA"/>
</dbReference>
<dbReference type="SUPFAM" id="SSF55729">
    <property type="entry name" value="Acyl-CoA N-acyltransferases (Nat)"/>
    <property type="match status" value="1"/>
</dbReference>
<dbReference type="AlphaFoldDB" id="A0A432Z2R5"/>
<evidence type="ECO:0000313" key="3">
    <source>
        <dbReference type="Proteomes" id="UP000287022"/>
    </source>
</evidence>
<dbReference type="Pfam" id="PF18014">
    <property type="entry name" value="Acetyltransf_18"/>
    <property type="match status" value="1"/>
</dbReference>
<protein>
    <submittedName>
        <fullName evidence="2">N-acetyltransferase</fullName>
    </submittedName>
</protein>
<dbReference type="CDD" id="cd04301">
    <property type="entry name" value="NAT_SF"/>
    <property type="match status" value="1"/>
</dbReference>
<dbReference type="PROSITE" id="PS51186">
    <property type="entry name" value="GNAT"/>
    <property type="match status" value="1"/>
</dbReference>
<proteinExistence type="predicted"/>
<gene>
    <name evidence="2" type="ORF">CWI80_10340</name>
</gene>
<dbReference type="PANTHER" id="PTHR47237:SF1">
    <property type="entry name" value="SLL0310 PROTEIN"/>
    <property type="match status" value="1"/>
</dbReference>
<name>A0A432Z2R5_9GAMM</name>
<dbReference type="InterPro" id="IPR016181">
    <property type="entry name" value="Acyl_CoA_acyltransferase"/>
</dbReference>
<dbReference type="InterPro" id="IPR052729">
    <property type="entry name" value="Acyl/Acetyltrans_Enzymes"/>
</dbReference>
<keyword evidence="2" id="KW-0808">Transferase</keyword>
<feature type="domain" description="N-acetyltransferase" evidence="1">
    <location>
        <begin position="6"/>
        <end position="149"/>
    </location>
</feature>
<dbReference type="Gene3D" id="3.40.630.90">
    <property type="match status" value="1"/>
</dbReference>
<organism evidence="2 3">
    <name type="scientific">Pseudidiomarina sediminum</name>
    <dbReference type="NCBI Taxonomy" id="431675"/>
    <lineage>
        <taxon>Bacteria</taxon>
        <taxon>Pseudomonadati</taxon>
        <taxon>Pseudomonadota</taxon>
        <taxon>Gammaproteobacteria</taxon>
        <taxon>Alteromonadales</taxon>
        <taxon>Idiomarinaceae</taxon>
        <taxon>Pseudidiomarina</taxon>
    </lineage>
</organism>
<dbReference type="GO" id="GO:0016747">
    <property type="term" value="F:acyltransferase activity, transferring groups other than amino-acyl groups"/>
    <property type="evidence" value="ECO:0007669"/>
    <property type="project" value="InterPro"/>
</dbReference>
<keyword evidence="3" id="KW-1185">Reference proteome</keyword>
<reference evidence="3" key="1">
    <citation type="journal article" date="2018" name="Front. Microbiol.">
        <title>Genome-Based Analysis Reveals the Taxonomy and Diversity of the Family Idiomarinaceae.</title>
        <authorList>
            <person name="Liu Y."/>
            <person name="Lai Q."/>
            <person name="Shao Z."/>
        </authorList>
    </citation>
    <scope>NUCLEOTIDE SEQUENCE [LARGE SCALE GENOMIC DNA]</scope>
    <source>
        <strain evidence="3">c121</strain>
    </source>
</reference>
<dbReference type="PANTHER" id="PTHR47237">
    <property type="entry name" value="SLL0310 PROTEIN"/>
    <property type="match status" value="1"/>
</dbReference>